<reference evidence="1 2" key="1">
    <citation type="submission" date="2021-06" db="EMBL/GenBank/DDBJ databases">
        <title>Caerostris darwini draft genome.</title>
        <authorList>
            <person name="Kono N."/>
            <person name="Arakawa K."/>
        </authorList>
    </citation>
    <scope>NUCLEOTIDE SEQUENCE [LARGE SCALE GENOMIC DNA]</scope>
</reference>
<gene>
    <name evidence="1" type="ORF">CDAR_585421</name>
</gene>
<keyword evidence="2" id="KW-1185">Reference proteome</keyword>
<evidence type="ECO:0000313" key="1">
    <source>
        <dbReference type="EMBL" id="GIY88476.1"/>
    </source>
</evidence>
<dbReference type="Proteomes" id="UP001054837">
    <property type="component" value="Unassembled WGS sequence"/>
</dbReference>
<proteinExistence type="predicted"/>
<dbReference type="AlphaFoldDB" id="A0AAV4WZZ4"/>
<accession>A0AAV4WZZ4</accession>
<protein>
    <submittedName>
        <fullName evidence="1">Uncharacterized protein</fullName>
    </submittedName>
</protein>
<sequence>MKSCLYVPTLAKLTACGHVCANCDPTRRSDTSIVCKSVERPPVNIVTSHNKGCRGEKRRFSTCPSEMLSICCPVLEAHHLSRHCVSVLFQKHDRIEEKKNHHHHFHRGAALPVPRGKDTTEGHWVTWVAEDGSPPSDCPETWKREVEQLATNCGRGKKRDVQRDYQFPIFCEKGATGCEVYREDSTFFLSLF</sequence>
<dbReference type="EMBL" id="BPLQ01015494">
    <property type="protein sequence ID" value="GIY88476.1"/>
    <property type="molecule type" value="Genomic_DNA"/>
</dbReference>
<name>A0AAV4WZZ4_9ARAC</name>
<evidence type="ECO:0000313" key="2">
    <source>
        <dbReference type="Proteomes" id="UP001054837"/>
    </source>
</evidence>
<organism evidence="1 2">
    <name type="scientific">Caerostris darwini</name>
    <dbReference type="NCBI Taxonomy" id="1538125"/>
    <lineage>
        <taxon>Eukaryota</taxon>
        <taxon>Metazoa</taxon>
        <taxon>Ecdysozoa</taxon>
        <taxon>Arthropoda</taxon>
        <taxon>Chelicerata</taxon>
        <taxon>Arachnida</taxon>
        <taxon>Araneae</taxon>
        <taxon>Araneomorphae</taxon>
        <taxon>Entelegynae</taxon>
        <taxon>Araneoidea</taxon>
        <taxon>Araneidae</taxon>
        <taxon>Caerostris</taxon>
    </lineage>
</organism>
<comment type="caution">
    <text evidence="1">The sequence shown here is derived from an EMBL/GenBank/DDBJ whole genome shotgun (WGS) entry which is preliminary data.</text>
</comment>